<comment type="subcellular location">
    <subcellularLocation>
        <location evidence="4">Cytoplasm</location>
    </subcellularLocation>
</comment>
<comment type="function">
    <text evidence="4">Nucleoside triphosphate pyrophosphatase. May have a dual role in cell division arrest and in preventing the incorporation of modified nucleotides into cellular nucleic acids.</text>
</comment>
<dbReference type="Gene3D" id="3.90.950.10">
    <property type="match status" value="1"/>
</dbReference>
<comment type="cofactor">
    <cofactor evidence="1 4">
        <name>a divalent metal cation</name>
        <dbReference type="ChEBI" id="CHEBI:60240"/>
    </cofactor>
</comment>
<dbReference type="RefSeq" id="WP_338608401.1">
    <property type="nucleotide sequence ID" value="NZ_CP146275.1"/>
</dbReference>
<dbReference type="Proteomes" id="UP001369958">
    <property type="component" value="Chromosome"/>
</dbReference>
<comment type="caution">
    <text evidence="4">Lacks conserved residue(s) required for the propagation of feature annotation.</text>
</comment>
<comment type="catalytic activity">
    <reaction evidence="4">
        <text>a ribonucleoside 5'-triphosphate + H2O = a ribonucleoside 5'-phosphate + diphosphate + H(+)</text>
        <dbReference type="Rhea" id="RHEA:23996"/>
        <dbReference type="ChEBI" id="CHEBI:15377"/>
        <dbReference type="ChEBI" id="CHEBI:15378"/>
        <dbReference type="ChEBI" id="CHEBI:33019"/>
        <dbReference type="ChEBI" id="CHEBI:58043"/>
        <dbReference type="ChEBI" id="CHEBI:61557"/>
        <dbReference type="EC" id="3.6.1.9"/>
    </reaction>
</comment>
<comment type="similarity">
    <text evidence="4">Belongs to the Maf family.</text>
</comment>
<organism evidence="5 6">
    <name type="scientific">Pelagibacterium nitratireducens</name>
    <dbReference type="NCBI Taxonomy" id="1046114"/>
    <lineage>
        <taxon>Bacteria</taxon>
        <taxon>Pseudomonadati</taxon>
        <taxon>Pseudomonadota</taxon>
        <taxon>Alphaproteobacteria</taxon>
        <taxon>Hyphomicrobiales</taxon>
        <taxon>Devosiaceae</taxon>
        <taxon>Pelagibacterium</taxon>
    </lineage>
</organism>
<evidence type="ECO:0000256" key="4">
    <source>
        <dbReference type="HAMAP-Rule" id="MF_00528"/>
    </source>
</evidence>
<dbReference type="InterPro" id="IPR029001">
    <property type="entry name" value="ITPase-like_fam"/>
</dbReference>
<protein>
    <recommendedName>
        <fullName evidence="4">Nucleoside triphosphate pyrophosphatase</fullName>
        <ecNumber evidence="4">3.6.1.9</ecNumber>
    </recommendedName>
    <alternativeName>
        <fullName evidence="4">Nucleotide pyrophosphatase</fullName>
        <shortName evidence="4">Nucleotide PPase</shortName>
    </alternativeName>
</protein>
<dbReference type="EC" id="3.6.1.9" evidence="4"/>
<proteinExistence type="inferred from homology"/>
<evidence type="ECO:0000256" key="3">
    <source>
        <dbReference type="ARBA" id="ARBA00023080"/>
    </source>
</evidence>
<feature type="active site" description="Proton acceptor" evidence="4">
    <location>
        <position position="73"/>
    </location>
</feature>
<dbReference type="CDD" id="cd00555">
    <property type="entry name" value="Maf"/>
    <property type="match status" value="1"/>
</dbReference>
<keyword evidence="4" id="KW-0963">Cytoplasm</keyword>
<evidence type="ECO:0000313" key="6">
    <source>
        <dbReference type="Proteomes" id="UP001369958"/>
    </source>
</evidence>
<dbReference type="InterPro" id="IPR003697">
    <property type="entry name" value="Maf-like"/>
</dbReference>
<evidence type="ECO:0000313" key="5">
    <source>
        <dbReference type="EMBL" id="WWT32977.1"/>
    </source>
</evidence>
<keyword evidence="2 4" id="KW-0378">Hydrolase</keyword>
<reference evidence="5 6" key="1">
    <citation type="submission" date="2024-02" db="EMBL/GenBank/DDBJ databases">
        <title>Complete genome sequence of Pelagibacterium nitratireducens ZH15.</title>
        <authorList>
            <person name="Zhao L.H."/>
        </authorList>
    </citation>
    <scope>NUCLEOTIDE SEQUENCE [LARGE SCALE GENOMIC DNA]</scope>
    <source>
        <strain evidence="5 6">ZH15</strain>
    </source>
</reference>
<sequence length="200" mass="21417">MLILASKSTTRKSLLENAGLRFSVASAGVDEREIEQAALTSGENRAGLASLLAQAKALAVSAMTPQALVIGADQTIAFQHQGLHKPLDRQDAAERLMAMAGKSHQLHSGVALARGGKIVWSAVETAVLTFKPFTRKTVDRVLDLEGEAIFDSVAAYRLEGPSIRLFERIEGDYFTILGLPLLPLLAALEQHAPESFEPGS</sequence>
<dbReference type="PIRSF" id="PIRSF006305">
    <property type="entry name" value="Maf"/>
    <property type="match status" value="1"/>
</dbReference>
<gene>
    <name evidence="5" type="ORF">V6617_00425</name>
</gene>
<keyword evidence="6" id="KW-1185">Reference proteome</keyword>
<dbReference type="SUPFAM" id="SSF52972">
    <property type="entry name" value="ITPase-like"/>
    <property type="match status" value="1"/>
</dbReference>
<name>A0ABZ2I796_9HYPH</name>
<dbReference type="HAMAP" id="MF_00528">
    <property type="entry name" value="Maf"/>
    <property type="match status" value="1"/>
</dbReference>
<comment type="catalytic activity">
    <reaction evidence="4">
        <text>a 2'-deoxyribonucleoside 5'-triphosphate + H2O = a 2'-deoxyribonucleoside 5'-phosphate + diphosphate + H(+)</text>
        <dbReference type="Rhea" id="RHEA:44644"/>
        <dbReference type="ChEBI" id="CHEBI:15377"/>
        <dbReference type="ChEBI" id="CHEBI:15378"/>
        <dbReference type="ChEBI" id="CHEBI:33019"/>
        <dbReference type="ChEBI" id="CHEBI:61560"/>
        <dbReference type="ChEBI" id="CHEBI:65317"/>
        <dbReference type="EC" id="3.6.1.9"/>
    </reaction>
</comment>
<dbReference type="EMBL" id="CP146275">
    <property type="protein sequence ID" value="WWT32977.1"/>
    <property type="molecule type" value="Genomic_DNA"/>
</dbReference>
<dbReference type="PANTHER" id="PTHR43213:SF5">
    <property type="entry name" value="BIFUNCTIONAL DTTP_UTP PYROPHOSPHATASE_METHYLTRANSFERASE PROTEIN-RELATED"/>
    <property type="match status" value="1"/>
</dbReference>
<accession>A0ABZ2I796</accession>
<keyword evidence="3 4" id="KW-0546">Nucleotide metabolism</keyword>
<evidence type="ECO:0000256" key="1">
    <source>
        <dbReference type="ARBA" id="ARBA00001968"/>
    </source>
</evidence>
<evidence type="ECO:0000256" key="2">
    <source>
        <dbReference type="ARBA" id="ARBA00022801"/>
    </source>
</evidence>
<dbReference type="PANTHER" id="PTHR43213">
    <property type="entry name" value="BIFUNCTIONAL DTTP/UTP PYROPHOSPHATASE/METHYLTRANSFERASE PROTEIN-RELATED"/>
    <property type="match status" value="1"/>
</dbReference>
<dbReference type="Pfam" id="PF02545">
    <property type="entry name" value="Maf"/>
    <property type="match status" value="1"/>
</dbReference>